<dbReference type="Gene3D" id="3.30.450.20">
    <property type="entry name" value="PAS domain"/>
    <property type="match status" value="1"/>
</dbReference>
<dbReference type="PANTHER" id="PTHR45138">
    <property type="entry name" value="REGULATORY COMPONENTS OF SENSORY TRANSDUCTION SYSTEM"/>
    <property type="match status" value="1"/>
</dbReference>
<dbReference type="SUPFAM" id="SSF55073">
    <property type="entry name" value="Nucleotide cyclase"/>
    <property type="match status" value="1"/>
</dbReference>
<keyword evidence="6" id="KW-1185">Reference proteome</keyword>
<dbReference type="GO" id="GO:0043709">
    <property type="term" value="P:cell adhesion involved in single-species biofilm formation"/>
    <property type="evidence" value="ECO:0007669"/>
    <property type="project" value="TreeGrafter"/>
</dbReference>
<gene>
    <name evidence="5" type="ORF">G5S32_06215</name>
</gene>
<organism evidence="5 6">
    <name type="scientific">Vibrio ziniensis</name>
    <dbReference type="NCBI Taxonomy" id="2711221"/>
    <lineage>
        <taxon>Bacteria</taxon>
        <taxon>Pseudomonadati</taxon>
        <taxon>Pseudomonadota</taxon>
        <taxon>Gammaproteobacteria</taxon>
        <taxon>Vibrionales</taxon>
        <taxon>Vibrionaceae</taxon>
        <taxon>Vibrio</taxon>
    </lineage>
</organism>
<dbReference type="InterPro" id="IPR050469">
    <property type="entry name" value="Diguanylate_Cyclase"/>
</dbReference>
<dbReference type="PANTHER" id="PTHR45138:SF9">
    <property type="entry name" value="DIGUANYLATE CYCLASE DGCM-RELATED"/>
    <property type="match status" value="1"/>
</dbReference>
<evidence type="ECO:0000256" key="3">
    <source>
        <dbReference type="ARBA" id="ARBA00034247"/>
    </source>
</evidence>
<dbReference type="AlphaFoldDB" id="A0A6G7CM95"/>
<dbReference type="Pfam" id="PF00990">
    <property type="entry name" value="GGDEF"/>
    <property type="match status" value="1"/>
</dbReference>
<dbReference type="InterPro" id="IPR029787">
    <property type="entry name" value="Nucleotide_cyclase"/>
</dbReference>
<evidence type="ECO:0000313" key="5">
    <source>
        <dbReference type="EMBL" id="QIH43190.1"/>
    </source>
</evidence>
<evidence type="ECO:0000256" key="2">
    <source>
        <dbReference type="ARBA" id="ARBA00012528"/>
    </source>
</evidence>
<dbReference type="GO" id="GO:0052621">
    <property type="term" value="F:diguanylate cyclase activity"/>
    <property type="evidence" value="ECO:0007669"/>
    <property type="project" value="UniProtKB-EC"/>
</dbReference>
<dbReference type="InterPro" id="IPR000160">
    <property type="entry name" value="GGDEF_dom"/>
</dbReference>
<evidence type="ECO:0000259" key="4">
    <source>
        <dbReference type="PROSITE" id="PS50887"/>
    </source>
</evidence>
<dbReference type="PROSITE" id="PS50887">
    <property type="entry name" value="GGDEF"/>
    <property type="match status" value="1"/>
</dbReference>
<dbReference type="Proteomes" id="UP000503003">
    <property type="component" value="Chromosome 1"/>
</dbReference>
<dbReference type="FunFam" id="3.30.70.270:FF:000001">
    <property type="entry name" value="Diguanylate cyclase domain protein"/>
    <property type="match status" value="1"/>
</dbReference>
<feature type="domain" description="GGDEF" evidence="4">
    <location>
        <begin position="187"/>
        <end position="319"/>
    </location>
</feature>
<dbReference type="Gene3D" id="3.30.70.270">
    <property type="match status" value="1"/>
</dbReference>
<dbReference type="GO" id="GO:1902201">
    <property type="term" value="P:negative regulation of bacterial-type flagellum-dependent cell motility"/>
    <property type="evidence" value="ECO:0007669"/>
    <property type="project" value="TreeGrafter"/>
</dbReference>
<dbReference type="SMART" id="SM00267">
    <property type="entry name" value="GGDEF"/>
    <property type="match status" value="1"/>
</dbReference>
<dbReference type="KEGG" id="vzi:G5S32_06215"/>
<dbReference type="EMBL" id="CP049331">
    <property type="protein sequence ID" value="QIH43190.1"/>
    <property type="molecule type" value="Genomic_DNA"/>
</dbReference>
<evidence type="ECO:0000256" key="1">
    <source>
        <dbReference type="ARBA" id="ARBA00001946"/>
    </source>
</evidence>
<sequence>MMPNLTVNVRDFHWGIQALDTIDVGLVVLDINYEVCLWNSFMQNYSGVISTRIMAKNLFDVVSELPEAWLKAKIDAAVKLDTRTFSRWEDRPYVFHFKNYSPYTNESTIMYQNMVVTPLKSLNGDVSHVCIMIQDVSDIAKNKLHLEQSNQHLSTMSRTDGLTQLLNRSYWESLLIKKYEKISATEDPASLVIFDIDHFKSVNDTYGHSAGDDVIRKTAELLRKTARATDHCGRYGGEEFTVLLPNTTVDQARYFAERLRKRIEAEVVSTEQGEIRYTISLGVCAFDKKFRSHSEWLEHADKALYESKEQGRNQTTVAA</sequence>
<dbReference type="NCBIfam" id="TIGR00254">
    <property type="entry name" value="GGDEF"/>
    <property type="match status" value="1"/>
</dbReference>
<dbReference type="InterPro" id="IPR035965">
    <property type="entry name" value="PAS-like_dom_sf"/>
</dbReference>
<name>A0A6G7CM95_9VIBR</name>
<protein>
    <recommendedName>
        <fullName evidence="2">diguanylate cyclase</fullName>
        <ecNumber evidence="2">2.7.7.65</ecNumber>
    </recommendedName>
</protein>
<dbReference type="EC" id="2.7.7.65" evidence="2"/>
<dbReference type="GO" id="GO:0005886">
    <property type="term" value="C:plasma membrane"/>
    <property type="evidence" value="ECO:0007669"/>
    <property type="project" value="TreeGrafter"/>
</dbReference>
<dbReference type="CDD" id="cd01949">
    <property type="entry name" value="GGDEF"/>
    <property type="match status" value="1"/>
</dbReference>
<reference evidence="5 6" key="1">
    <citation type="submission" date="2020-02" db="EMBL/GenBank/DDBJ databases">
        <title>A complete genome of a marine bacterium Vibrio sp. ZWAL4003 isolated from the mangrove sediment with the ability to degrade polysaccharides.</title>
        <authorList>
            <person name="Wu J."/>
            <person name="Qu W."/>
            <person name="Zeng R."/>
        </authorList>
    </citation>
    <scope>NUCLEOTIDE SEQUENCE [LARGE SCALE GENOMIC DNA]</scope>
    <source>
        <strain evidence="5 6">ZWAL4003</strain>
    </source>
</reference>
<evidence type="ECO:0000313" key="6">
    <source>
        <dbReference type="Proteomes" id="UP000503003"/>
    </source>
</evidence>
<accession>A0A6G7CM95</accession>
<dbReference type="SUPFAM" id="SSF55785">
    <property type="entry name" value="PYP-like sensor domain (PAS domain)"/>
    <property type="match status" value="1"/>
</dbReference>
<dbReference type="InterPro" id="IPR043128">
    <property type="entry name" value="Rev_trsase/Diguanyl_cyclase"/>
</dbReference>
<proteinExistence type="predicted"/>
<comment type="cofactor">
    <cofactor evidence="1">
        <name>Mg(2+)</name>
        <dbReference type="ChEBI" id="CHEBI:18420"/>
    </cofactor>
</comment>
<comment type="catalytic activity">
    <reaction evidence="3">
        <text>2 GTP = 3',3'-c-di-GMP + 2 diphosphate</text>
        <dbReference type="Rhea" id="RHEA:24898"/>
        <dbReference type="ChEBI" id="CHEBI:33019"/>
        <dbReference type="ChEBI" id="CHEBI:37565"/>
        <dbReference type="ChEBI" id="CHEBI:58805"/>
        <dbReference type="EC" id="2.7.7.65"/>
    </reaction>
</comment>